<dbReference type="Proteomes" id="UP001056384">
    <property type="component" value="Chromosome 7"/>
</dbReference>
<protein>
    <submittedName>
        <fullName evidence="1">Uncharacterized protein</fullName>
    </submittedName>
</protein>
<name>A0A9Q9AXT8_9PEZI</name>
<evidence type="ECO:0000313" key="2">
    <source>
        <dbReference type="Proteomes" id="UP001056384"/>
    </source>
</evidence>
<accession>A0A9Q9AXT8</accession>
<gene>
    <name evidence="1" type="ORF">Slin15195_G084970</name>
</gene>
<dbReference type="AlphaFoldDB" id="A0A9Q9AXT8"/>
<sequence length="174" mass="19252">MAFAWLCCGKGERVKLHLSNFPAAPIILSFLLQAQTPRYQLESSLQDARCPIRTIGVPPANQTQLFGNPPAITKAQLSSAIRSSNNVDPTSSYPTNSCHGLVPVSSQHAILWSRSSASQRVPTTRPAFCKLGRNKAIVGKPERMSNRLEDMTFLLGVWLYIGRWEVLRIAEVSF</sequence>
<reference evidence="1" key="1">
    <citation type="submission" date="2022-06" db="EMBL/GenBank/DDBJ databases">
        <title>Complete genome sequences of two strains of the flax pathogen Septoria linicola.</title>
        <authorList>
            <person name="Lapalu N."/>
            <person name="Simon A."/>
            <person name="Demenou B."/>
            <person name="Paumier D."/>
            <person name="Guillot M.-P."/>
            <person name="Gout L."/>
            <person name="Valade R."/>
        </authorList>
    </citation>
    <scope>NUCLEOTIDE SEQUENCE</scope>
    <source>
        <strain evidence="1">SE15195</strain>
    </source>
</reference>
<dbReference type="EMBL" id="CP099424">
    <property type="protein sequence ID" value="USW55178.1"/>
    <property type="molecule type" value="Genomic_DNA"/>
</dbReference>
<keyword evidence="2" id="KW-1185">Reference proteome</keyword>
<organism evidence="1 2">
    <name type="scientific">Septoria linicola</name>
    <dbReference type="NCBI Taxonomy" id="215465"/>
    <lineage>
        <taxon>Eukaryota</taxon>
        <taxon>Fungi</taxon>
        <taxon>Dikarya</taxon>
        <taxon>Ascomycota</taxon>
        <taxon>Pezizomycotina</taxon>
        <taxon>Dothideomycetes</taxon>
        <taxon>Dothideomycetidae</taxon>
        <taxon>Mycosphaerellales</taxon>
        <taxon>Mycosphaerellaceae</taxon>
        <taxon>Septoria</taxon>
    </lineage>
</organism>
<proteinExistence type="predicted"/>
<evidence type="ECO:0000313" key="1">
    <source>
        <dbReference type="EMBL" id="USW55178.1"/>
    </source>
</evidence>